<protein>
    <submittedName>
        <fullName evidence="1">Putative ovule protein</fullName>
    </submittedName>
</protein>
<organism evidence="1">
    <name type="scientific">Solanum chacoense</name>
    <name type="common">Chaco potato</name>
    <dbReference type="NCBI Taxonomy" id="4108"/>
    <lineage>
        <taxon>Eukaryota</taxon>
        <taxon>Viridiplantae</taxon>
        <taxon>Streptophyta</taxon>
        <taxon>Embryophyta</taxon>
        <taxon>Tracheophyta</taxon>
        <taxon>Spermatophyta</taxon>
        <taxon>Magnoliopsida</taxon>
        <taxon>eudicotyledons</taxon>
        <taxon>Gunneridae</taxon>
        <taxon>Pentapetalae</taxon>
        <taxon>asterids</taxon>
        <taxon>lamiids</taxon>
        <taxon>Solanales</taxon>
        <taxon>Solanaceae</taxon>
        <taxon>Solanoideae</taxon>
        <taxon>Solaneae</taxon>
        <taxon>Solanum</taxon>
    </lineage>
</organism>
<reference evidence="1" key="1">
    <citation type="submission" date="2015-12" db="EMBL/GenBank/DDBJ databases">
        <title>Gene expression during late stages of embryo sac development: a critical building block for successful pollen-pistil interactions.</title>
        <authorList>
            <person name="Liu Y."/>
            <person name="Joly V."/>
            <person name="Sabar M."/>
            <person name="Matton D.P."/>
        </authorList>
    </citation>
    <scope>NUCLEOTIDE SEQUENCE</scope>
</reference>
<dbReference type="EMBL" id="GEDG01011189">
    <property type="protein sequence ID" value="JAP27419.1"/>
    <property type="molecule type" value="Transcribed_RNA"/>
</dbReference>
<accession>A0A0V0I6D4</accession>
<evidence type="ECO:0000313" key="1">
    <source>
        <dbReference type="EMBL" id="JAP27419.1"/>
    </source>
</evidence>
<dbReference type="AlphaFoldDB" id="A0A0V0I6D4"/>
<name>A0A0V0I6D4_SOLCH</name>
<proteinExistence type="predicted"/>
<sequence length="63" mass="7154">MMYIRNSRQSPAQGFGQVAKVEGSSSLASCKLSLIFKWRLQLVLRVGPRPIYRSSRKRPCSII</sequence>